<keyword evidence="2" id="KW-1133">Transmembrane helix</keyword>
<dbReference type="EMBL" id="HBEC01031320">
    <property type="protein sequence ID" value="CAD8298353.1"/>
    <property type="molecule type" value="Transcribed_RNA"/>
</dbReference>
<evidence type="ECO:0000313" key="3">
    <source>
        <dbReference type="EMBL" id="CAD8298353.1"/>
    </source>
</evidence>
<evidence type="ECO:0000256" key="2">
    <source>
        <dbReference type="SAM" id="Phobius"/>
    </source>
</evidence>
<sequence>MERGCSATPGMDMSDSDTEQEQPERCWPRLRKHMRSAKKLLMNAPWVWVIPLMLFVALAVVCEVAIYVAAQNKMDIRRAQAANVLKSKLSGIDSELLSMQGPIAALSSVIEQDPNMQRISKKFPQVSDHIVKVRSTRGAPAQPVVQNGTRPLCMRLTAVQAAGLLCACMQWGKYAWACTLPVCLAGSVG</sequence>
<dbReference type="AlphaFoldDB" id="A0A7R9Z121"/>
<keyword evidence="2" id="KW-0812">Transmembrane</keyword>
<evidence type="ECO:0000256" key="1">
    <source>
        <dbReference type="SAM" id="MobiDB-lite"/>
    </source>
</evidence>
<accession>A0A7R9Z121</accession>
<reference evidence="3" key="1">
    <citation type="submission" date="2021-01" db="EMBL/GenBank/DDBJ databases">
        <authorList>
            <person name="Corre E."/>
            <person name="Pelletier E."/>
            <person name="Niang G."/>
            <person name="Scheremetjew M."/>
            <person name="Finn R."/>
            <person name="Kale V."/>
            <person name="Holt S."/>
            <person name="Cochrane G."/>
            <person name="Meng A."/>
            <person name="Brown T."/>
            <person name="Cohen L."/>
        </authorList>
    </citation>
    <scope>NUCLEOTIDE SEQUENCE</scope>
    <source>
        <strain evidence="3">CCMP219</strain>
    </source>
</reference>
<gene>
    <name evidence="3" type="ORF">CEUR00632_LOCUS14517</name>
</gene>
<feature type="region of interest" description="Disordered" evidence="1">
    <location>
        <begin position="1"/>
        <end position="24"/>
    </location>
</feature>
<name>A0A7R9Z121_9CHLO</name>
<feature type="transmembrane region" description="Helical" evidence="2">
    <location>
        <begin position="46"/>
        <end position="70"/>
    </location>
</feature>
<organism evidence="3">
    <name type="scientific">Chlamydomonas euryale</name>
    <dbReference type="NCBI Taxonomy" id="1486919"/>
    <lineage>
        <taxon>Eukaryota</taxon>
        <taxon>Viridiplantae</taxon>
        <taxon>Chlorophyta</taxon>
        <taxon>core chlorophytes</taxon>
        <taxon>Chlorophyceae</taxon>
        <taxon>CS clade</taxon>
        <taxon>Chlamydomonadales</taxon>
        <taxon>Chlamydomonadaceae</taxon>
        <taxon>Chlamydomonas</taxon>
    </lineage>
</organism>
<keyword evidence="2" id="KW-0472">Membrane</keyword>
<protein>
    <submittedName>
        <fullName evidence="3">Uncharacterized protein</fullName>
    </submittedName>
</protein>
<proteinExistence type="predicted"/>